<dbReference type="CDD" id="cd09111">
    <property type="entry name" value="PLDc_ymdC_like_1"/>
    <property type="match status" value="1"/>
</dbReference>
<protein>
    <submittedName>
        <fullName evidence="2">Phospholipase D family protein</fullName>
    </submittedName>
</protein>
<accession>A0A9X3AEJ4</accession>
<dbReference type="AlphaFoldDB" id="A0A9X3AEJ4"/>
<feature type="domain" description="PLD phosphodiesterase" evidence="1">
    <location>
        <begin position="160"/>
        <end position="187"/>
    </location>
</feature>
<dbReference type="PANTHER" id="PTHR21248">
    <property type="entry name" value="CARDIOLIPIN SYNTHASE"/>
    <property type="match status" value="1"/>
</dbReference>
<dbReference type="PROSITE" id="PS51257">
    <property type="entry name" value="PROKAR_LIPOPROTEIN"/>
    <property type="match status" value="1"/>
</dbReference>
<dbReference type="Proteomes" id="UP001147830">
    <property type="component" value="Unassembled WGS sequence"/>
</dbReference>
<evidence type="ECO:0000313" key="3">
    <source>
        <dbReference type="Proteomes" id="UP001147830"/>
    </source>
</evidence>
<dbReference type="PANTHER" id="PTHR21248:SF12">
    <property type="entry name" value="CARDIOLIPIN SYNTHASE C"/>
    <property type="match status" value="1"/>
</dbReference>
<gene>
    <name evidence="2" type="ORF">NYR02_03790</name>
</gene>
<dbReference type="SUPFAM" id="SSF56024">
    <property type="entry name" value="Phospholipase D/nuclease"/>
    <property type="match status" value="2"/>
</dbReference>
<evidence type="ECO:0000259" key="1">
    <source>
        <dbReference type="PROSITE" id="PS50035"/>
    </source>
</evidence>
<dbReference type="CDD" id="cd09113">
    <property type="entry name" value="PLDc_ymdC_like_2"/>
    <property type="match status" value="1"/>
</dbReference>
<dbReference type="Gene3D" id="3.30.870.10">
    <property type="entry name" value="Endonuclease Chain A"/>
    <property type="match status" value="2"/>
</dbReference>
<sequence>MSSRGVLLLALLLCGCAGLPQYSHPEPELHPQASAASPLALWAEPLLKQHPGQAGLVLLGSGTDAFLARLLLVAGTSERLDLQYYLYHNDLTGKVFTWALLQAADRGVRVRLLLDDMATRGADNELRLLNRHPNIDIRLFNPFLRDYPRDMQFLTRYGVSTRRMHNKAMIADNTLAIAGGRNIGDEYFDAARNAVVFGDLDVLTLGPVVDDASTEFDRYWNSGLAVPVEYVINDGEAQDETALNTLRLQLQHWLQSNRQHPYVQALQARALNLAEHYEQRLFWGKAYVVADAPDKIRSRHYQSPLFGNLITLLENAQQEVLLVSPYFVPGDEGVEFLAALVARGIHVQVLTNSLASTDVAAVHSAYKHYRAALLRAGVELYELRPDSQAAGEHRRWTGSSSASLHAKVLVIDQRYFYVGSMNLDPRSLRENTEMGVLFEQPQLGREASLNLQANLAQESYRLLLQGDELRWQEQRTDGTPQIYHHEPHASLWRRLQSWVLGILPIESEL</sequence>
<keyword evidence="3" id="KW-1185">Reference proteome</keyword>
<dbReference type="SMART" id="SM00155">
    <property type="entry name" value="PLDc"/>
    <property type="match status" value="2"/>
</dbReference>
<dbReference type="EMBL" id="JAOANI010000012">
    <property type="protein sequence ID" value="MCT7358142.1"/>
    <property type="molecule type" value="Genomic_DNA"/>
</dbReference>
<feature type="domain" description="PLD phosphodiesterase" evidence="1">
    <location>
        <begin position="400"/>
        <end position="427"/>
    </location>
</feature>
<reference evidence="2" key="2">
    <citation type="submission" date="2022-08" db="EMBL/GenBank/DDBJ databases">
        <authorList>
            <person name="Dong C."/>
        </authorList>
    </citation>
    <scope>NUCLEOTIDE SEQUENCE</scope>
    <source>
        <strain evidence="2">59MF3M-4</strain>
    </source>
</reference>
<dbReference type="GO" id="GO:0032049">
    <property type="term" value="P:cardiolipin biosynthetic process"/>
    <property type="evidence" value="ECO:0007669"/>
    <property type="project" value="UniProtKB-ARBA"/>
</dbReference>
<reference evidence="2" key="1">
    <citation type="journal article" date="2022" name="Front. Microbiol.">
        <title>Genome-based taxonomic rearrangement of Oceanobacter-related bacteria including the description of Thalassolituus hydrocarbonoclasticus sp. nov. and Thalassolituus pacificus sp. nov. and emended description of the genus Thalassolituus.</title>
        <authorList>
            <person name="Dong C."/>
            <person name="Wei L."/>
            <person name="Wang J."/>
            <person name="Lai Q."/>
            <person name="Huang Z."/>
            <person name="Shao Z."/>
        </authorList>
    </citation>
    <scope>NUCLEOTIDE SEQUENCE</scope>
    <source>
        <strain evidence="2">59MF3M-4</strain>
    </source>
</reference>
<evidence type="ECO:0000313" key="2">
    <source>
        <dbReference type="EMBL" id="MCT7358142.1"/>
    </source>
</evidence>
<organism evidence="2 3">
    <name type="scientific">Thalassolituus pacificus</name>
    <dbReference type="NCBI Taxonomy" id="2975440"/>
    <lineage>
        <taxon>Bacteria</taxon>
        <taxon>Pseudomonadati</taxon>
        <taxon>Pseudomonadota</taxon>
        <taxon>Gammaproteobacteria</taxon>
        <taxon>Oceanospirillales</taxon>
        <taxon>Oceanospirillaceae</taxon>
        <taxon>Thalassolituus</taxon>
    </lineage>
</organism>
<dbReference type="InterPro" id="IPR001736">
    <property type="entry name" value="PLipase_D/transphosphatidylase"/>
</dbReference>
<dbReference type="GO" id="GO:0030572">
    <property type="term" value="F:phosphatidyltransferase activity"/>
    <property type="evidence" value="ECO:0007669"/>
    <property type="project" value="UniProtKB-ARBA"/>
</dbReference>
<dbReference type="RefSeq" id="WP_260975063.1">
    <property type="nucleotide sequence ID" value="NZ_JAOANI010000012.1"/>
</dbReference>
<proteinExistence type="predicted"/>
<comment type="caution">
    <text evidence="2">The sequence shown here is derived from an EMBL/GenBank/DDBJ whole genome shotgun (WGS) entry which is preliminary data.</text>
</comment>
<dbReference type="PROSITE" id="PS50035">
    <property type="entry name" value="PLD"/>
    <property type="match status" value="2"/>
</dbReference>
<dbReference type="InterPro" id="IPR025202">
    <property type="entry name" value="PLD-like_dom"/>
</dbReference>
<name>A0A9X3AEJ4_9GAMM</name>
<dbReference type="Pfam" id="PF13091">
    <property type="entry name" value="PLDc_2"/>
    <property type="match status" value="2"/>
</dbReference>